<gene>
    <name evidence="2" type="ORF">KLA_15630</name>
</gene>
<comment type="caution">
    <text evidence="2">The sequence shown here is derived from an EMBL/GenBank/DDBJ whole genome shotgun (WGS) entry which is preliminary data.</text>
</comment>
<accession>A0ABP3B363</accession>
<name>A0ABP3B363_9FLAO</name>
<reference evidence="2 3" key="1">
    <citation type="journal article" date="2014" name="Genome Announc.">
        <title>Draft Genome Sequence of the Carrageenan-Degrading Bacterium Cellulophaga sp. Strain KL-A, Isolated from Decaying Marine Algae.</title>
        <authorList>
            <person name="Shan D."/>
            <person name="Ying J."/>
            <person name="Li X."/>
            <person name="Gao Z."/>
            <person name="Wei G."/>
            <person name="Shao Z."/>
        </authorList>
    </citation>
    <scope>NUCLEOTIDE SEQUENCE [LARGE SCALE GENOMIC DNA]</scope>
    <source>
        <strain evidence="2 3">KL-A</strain>
    </source>
</reference>
<protein>
    <submittedName>
        <fullName evidence="2">Rhs family protein</fullName>
    </submittedName>
</protein>
<dbReference type="Pfam" id="PF15652">
    <property type="entry name" value="Tox-SHH"/>
    <property type="match status" value="1"/>
</dbReference>
<feature type="domain" description="Tox-SHH" evidence="1">
    <location>
        <begin position="4"/>
        <end position="77"/>
    </location>
</feature>
<keyword evidence="3" id="KW-1185">Reference proteome</keyword>
<evidence type="ECO:0000313" key="3">
    <source>
        <dbReference type="Proteomes" id="UP000019275"/>
    </source>
</evidence>
<sequence>MPNASKVNKNSSAILLESASGMPHAKISAAQRARRAVGGYGNSLKNEFNTAYKEMIDSGVPSDVAKNLAKKAYKYFDSLGGF</sequence>
<dbReference type="EMBL" id="ARZX01000027">
    <property type="protein sequence ID" value="EWH11441.1"/>
    <property type="molecule type" value="Genomic_DNA"/>
</dbReference>
<evidence type="ECO:0000313" key="2">
    <source>
        <dbReference type="EMBL" id="EWH11441.1"/>
    </source>
</evidence>
<dbReference type="InterPro" id="IPR028900">
    <property type="entry name" value="Tox-SHH_dom"/>
</dbReference>
<proteinExistence type="predicted"/>
<evidence type="ECO:0000259" key="1">
    <source>
        <dbReference type="Pfam" id="PF15652"/>
    </source>
</evidence>
<dbReference type="Proteomes" id="UP000019275">
    <property type="component" value="Unassembled WGS sequence"/>
</dbReference>
<organism evidence="2 3">
    <name type="scientific">Cellulophaga geojensis KL-A</name>
    <dbReference type="NCBI Taxonomy" id="1328323"/>
    <lineage>
        <taxon>Bacteria</taxon>
        <taxon>Pseudomonadati</taxon>
        <taxon>Bacteroidota</taxon>
        <taxon>Flavobacteriia</taxon>
        <taxon>Flavobacteriales</taxon>
        <taxon>Flavobacteriaceae</taxon>
        <taxon>Cellulophaga</taxon>
    </lineage>
</organism>